<dbReference type="HOGENOM" id="CLU_3013257_0_0_6"/>
<gene>
    <name evidence="1" type="ordered locus">XBJ1_0425</name>
</gene>
<dbReference type="AlphaFoldDB" id="D3UZ47"/>
<sequence length="56" mass="6991">MKKTKNYYREVSTHPFDMEKISLTKFLNKHIEDDSFYLFKFCLKIIFNKMLNYIFK</sequence>
<name>D3UZ47_XENBS</name>
<protein>
    <submittedName>
        <fullName evidence="1">Uncharacterized protein</fullName>
    </submittedName>
</protein>
<evidence type="ECO:0000313" key="1">
    <source>
        <dbReference type="EMBL" id="CBJ79575.1"/>
    </source>
</evidence>
<dbReference type="Proteomes" id="UP000002045">
    <property type="component" value="Chromosome"/>
</dbReference>
<dbReference type="KEGG" id="xbo:XBJ1_0425"/>
<organism evidence="1 2">
    <name type="scientific">Xenorhabdus bovienii (strain SS-2004)</name>
    <name type="common">Xenorhabdus nematophila subsp. bovienii</name>
    <dbReference type="NCBI Taxonomy" id="406818"/>
    <lineage>
        <taxon>Bacteria</taxon>
        <taxon>Pseudomonadati</taxon>
        <taxon>Pseudomonadota</taxon>
        <taxon>Gammaproteobacteria</taxon>
        <taxon>Enterobacterales</taxon>
        <taxon>Morganellaceae</taxon>
        <taxon>Xenorhabdus</taxon>
    </lineage>
</organism>
<proteinExistence type="predicted"/>
<evidence type="ECO:0000313" key="2">
    <source>
        <dbReference type="Proteomes" id="UP000002045"/>
    </source>
</evidence>
<dbReference type="EMBL" id="FN667741">
    <property type="protein sequence ID" value="CBJ79575.1"/>
    <property type="molecule type" value="Genomic_DNA"/>
</dbReference>
<reference evidence="1" key="1">
    <citation type="journal article" date="2011" name="PLoS ONE">
        <title>The entomopathogenic bacterial endosymbionts xenorhabdus and photorhabdus: convergent lifestyles from divergent genomes.</title>
        <authorList>
            <person name="Chaston J.M."/>
            <person name="Suen G."/>
            <person name="Tucker S.L."/>
            <person name="Andersen A.W."/>
            <person name="Bhasin A."/>
            <person name="Bode E."/>
            <person name="Bode H.B."/>
            <person name="Brachmann A.O."/>
            <person name="Cowles C.E."/>
            <person name="Cowles K.N."/>
            <person name="Darby C."/>
            <person name="de Leon L."/>
            <person name="Drace K."/>
            <person name="Du Z."/>
            <person name="Givaudan A."/>
            <person name="Herbert Tran E.E."/>
            <person name="Jewell K.A."/>
            <person name="Knack J.J."/>
            <person name="Krasomil-Osterfeld K.C."/>
            <person name="Kukor R."/>
            <person name="Lanois A."/>
            <person name="Latreille P."/>
            <person name="Leimgruber N.K."/>
            <person name="Lipke C.M."/>
            <person name="Liu R."/>
            <person name="Lu X."/>
            <person name="Martens E.C."/>
            <person name="Marri P.R."/>
            <person name="Medigue C."/>
            <person name="Menard M.L."/>
            <person name="Miller N.M."/>
            <person name="Morales-Soto N."/>
            <person name="Norton S."/>
            <person name="Ogier J.C."/>
            <person name="Orchard S.S."/>
            <person name="Park D."/>
            <person name="Park Y."/>
            <person name="Qurollo B.A."/>
            <person name="Sugar D.R."/>
            <person name="Richards G.R."/>
            <person name="Rouy Z."/>
            <person name="Slominski B."/>
            <person name="Slominski K."/>
            <person name="Snyder H."/>
            <person name="Tjaden B.C."/>
            <person name="van der Hoeven R."/>
            <person name="Welch R.D."/>
            <person name="Wheeler C."/>
            <person name="Xiang B."/>
            <person name="Barbazuk B."/>
            <person name="Gaudriault S."/>
            <person name="Goodner B."/>
            <person name="Slater S.C."/>
            <person name="Forst S."/>
            <person name="Goldman B.S."/>
            <person name="Goodrich-Blair H."/>
        </authorList>
    </citation>
    <scope>NUCLEOTIDE SEQUENCE [LARGE SCALE GENOMIC DNA]</scope>
    <source>
        <strain evidence="1">SS-2004</strain>
    </source>
</reference>
<accession>D3UZ47</accession>